<protein>
    <submittedName>
        <fullName evidence="2">Uncharacterized protein</fullName>
    </submittedName>
</protein>
<keyword evidence="1" id="KW-0732">Signal</keyword>
<accession>A0A8T9CM09</accession>
<name>A0A8T9CM09_9HELO</name>
<feature type="signal peptide" evidence="1">
    <location>
        <begin position="1"/>
        <end position="29"/>
    </location>
</feature>
<evidence type="ECO:0000313" key="2">
    <source>
        <dbReference type="EMBL" id="TVY84874.1"/>
    </source>
</evidence>
<dbReference type="PANTHER" id="PTHR37490:SF3">
    <property type="entry name" value="DUF3431 DOMAIN CONTAINING PROTEIN"/>
    <property type="match status" value="1"/>
</dbReference>
<organism evidence="2 3">
    <name type="scientific">Lachnellula suecica</name>
    <dbReference type="NCBI Taxonomy" id="602035"/>
    <lineage>
        <taxon>Eukaryota</taxon>
        <taxon>Fungi</taxon>
        <taxon>Dikarya</taxon>
        <taxon>Ascomycota</taxon>
        <taxon>Pezizomycotina</taxon>
        <taxon>Leotiomycetes</taxon>
        <taxon>Helotiales</taxon>
        <taxon>Lachnaceae</taxon>
        <taxon>Lachnellula</taxon>
    </lineage>
</organism>
<dbReference type="Proteomes" id="UP000469558">
    <property type="component" value="Unassembled WGS sequence"/>
</dbReference>
<dbReference type="OrthoDB" id="426718at2759"/>
<sequence length="334" mass="38563">MTKVGRLRCTAQQILLLLAVLLLWTLVSITRNESQAPSVNLVIASTLAQDYSWTSNIRIPNLRIIPFVADNPNSTYHPPLNKGREAMIYLTYIYQFYGSLPDISIFVHADDESWHVDSIFGRSTAYTLNHLDLNEVLQRQYLNLHVDWKHACPAWINTSSTSNENESKFEQPFMAAAFTANFPNETVPEILAQPCCSQFAVTREAILSVPREQYQHQINWLLRSAFSDELTGRMWEHMWQFLFLKEVVVCPLEYKALCAGWHICFGSQEEMNGWKKLAKDREDLHPTLGRIDPPHGKIEAMDMELRAWKERAMKRGRSKAERARIVGDLWGEHE</sequence>
<gene>
    <name evidence="2" type="ORF">LSUE1_G000680</name>
</gene>
<proteinExistence type="predicted"/>
<comment type="caution">
    <text evidence="2">The sequence shown here is derived from an EMBL/GenBank/DDBJ whole genome shotgun (WGS) entry which is preliminary data.</text>
</comment>
<evidence type="ECO:0000313" key="3">
    <source>
        <dbReference type="Proteomes" id="UP000469558"/>
    </source>
</evidence>
<dbReference type="Pfam" id="PF11913">
    <property type="entry name" value="DUF3431"/>
    <property type="match status" value="1"/>
</dbReference>
<evidence type="ECO:0000256" key="1">
    <source>
        <dbReference type="SAM" id="SignalP"/>
    </source>
</evidence>
<dbReference type="PANTHER" id="PTHR37490">
    <property type="entry name" value="EXPRESSED PROTEIN"/>
    <property type="match status" value="1"/>
</dbReference>
<reference evidence="2 3" key="1">
    <citation type="submission" date="2018-05" db="EMBL/GenBank/DDBJ databases">
        <title>Genome sequencing and assembly of the regulated plant pathogen Lachnellula willkommii and related sister species for the development of diagnostic species identification markers.</title>
        <authorList>
            <person name="Giroux E."/>
            <person name="Bilodeau G."/>
        </authorList>
    </citation>
    <scope>NUCLEOTIDE SEQUENCE [LARGE SCALE GENOMIC DNA]</scope>
    <source>
        <strain evidence="2 3">CBS 268.59</strain>
    </source>
</reference>
<feature type="chain" id="PRO_5035734143" evidence="1">
    <location>
        <begin position="30"/>
        <end position="334"/>
    </location>
</feature>
<keyword evidence="3" id="KW-1185">Reference proteome</keyword>
<dbReference type="InterPro" id="IPR021838">
    <property type="entry name" value="DUF3431"/>
</dbReference>
<dbReference type="AlphaFoldDB" id="A0A8T9CM09"/>
<dbReference type="EMBL" id="QGMK01000048">
    <property type="protein sequence ID" value="TVY84874.1"/>
    <property type="molecule type" value="Genomic_DNA"/>
</dbReference>